<organism evidence="2 3">
    <name type="scientific">Candidatus Spyradenecus faecavium</name>
    <dbReference type="NCBI Taxonomy" id="2840947"/>
    <lineage>
        <taxon>Bacteria</taxon>
        <taxon>Pseudomonadati</taxon>
        <taxon>Lentisphaerota</taxon>
        <taxon>Lentisphaeria</taxon>
        <taxon>Lentisphaerales</taxon>
        <taxon>Lentisphaeraceae</taxon>
        <taxon>Lentisphaeraceae incertae sedis</taxon>
        <taxon>Candidatus Spyradenecus</taxon>
    </lineage>
</organism>
<dbReference type="InterPro" id="IPR037126">
    <property type="entry name" value="PdaC/RsiV-like_sf"/>
</dbReference>
<dbReference type="InterPro" id="IPR021729">
    <property type="entry name" value="DUF3298"/>
</dbReference>
<dbReference type="EMBL" id="DVOR01000040">
    <property type="protein sequence ID" value="HIV08730.1"/>
    <property type="molecule type" value="Genomic_DNA"/>
</dbReference>
<comment type="caution">
    <text evidence="2">The sequence shown here is derived from an EMBL/GenBank/DDBJ whole genome shotgun (WGS) entry which is preliminary data.</text>
</comment>
<reference evidence="2" key="1">
    <citation type="submission" date="2020-10" db="EMBL/GenBank/DDBJ databases">
        <authorList>
            <person name="Gilroy R."/>
        </authorList>
    </citation>
    <scope>NUCLEOTIDE SEQUENCE</scope>
    <source>
        <strain evidence="2">35461</strain>
    </source>
</reference>
<evidence type="ECO:0000313" key="2">
    <source>
        <dbReference type="EMBL" id="HIV08730.1"/>
    </source>
</evidence>
<reference evidence="2" key="2">
    <citation type="journal article" date="2021" name="PeerJ">
        <title>Extensive microbial diversity within the chicken gut microbiome revealed by metagenomics and culture.</title>
        <authorList>
            <person name="Gilroy R."/>
            <person name="Ravi A."/>
            <person name="Getino M."/>
            <person name="Pursley I."/>
            <person name="Horton D.L."/>
            <person name="Alikhan N.F."/>
            <person name="Baker D."/>
            <person name="Gharbi K."/>
            <person name="Hall N."/>
            <person name="Watson M."/>
            <person name="Adriaenssens E.M."/>
            <person name="Foster-Nyarko E."/>
            <person name="Jarju S."/>
            <person name="Secka A."/>
            <person name="Antonio M."/>
            <person name="Oren A."/>
            <person name="Chaudhuri R.R."/>
            <person name="La Ragione R."/>
            <person name="Hildebrand F."/>
            <person name="Pallen M.J."/>
        </authorList>
    </citation>
    <scope>NUCLEOTIDE SEQUENCE</scope>
    <source>
        <strain evidence="2">35461</strain>
    </source>
</reference>
<accession>A0A9D1NLA5</accession>
<evidence type="ECO:0000259" key="1">
    <source>
        <dbReference type="Pfam" id="PF11738"/>
    </source>
</evidence>
<sequence>HQDAILGLVRKQAADDAGYPDYQRLCEEEFVFINRMPDNFALDDGGLSFIYNDYEASGYRGAPVEVYVGWEALRPFMKDPDMIPRLPIYKQAVEDRPLVIQNPVQIGGLVFGELEDARARRDKAEDER</sequence>
<feature type="non-terminal residue" evidence="2">
    <location>
        <position position="1"/>
    </location>
</feature>
<feature type="domain" description="DUF3298" evidence="1">
    <location>
        <begin position="4"/>
        <end position="70"/>
    </location>
</feature>
<name>A0A9D1NLA5_9BACT</name>
<protein>
    <submittedName>
        <fullName evidence="2">DUF3298 domain-containing protein</fullName>
    </submittedName>
</protein>
<dbReference type="AlphaFoldDB" id="A0A9D1NLA5"/>
<dbReference type="Gene3D" id="3.90.640.20">
    <property type="entry name" value="Heat-shock cognate protein, ATPase"/>
    <property type="match status" value="1"/>
</dbReference>
<dbReference type="Proteomes" id="UP000886845">
    <property type="component" value="Unassembled WGS sequence"/>
</dbReference>
<proteinExistence type="predicted"/>
<evidence type="ECO:0000313" key="3">
    <source>
        <dbReference type="Proteomes" id="UP000886845"/>
    </source>
</evidence>
<gene>
    <name evidence="2" type="ORF">IAC79_01265</name>
</gene>
<dbReference type="Pfam" id="PF11738">
    <property type="entry name" value="DUF3298"/>
    <property type="match status" value="1"/>
</dbReference>